<dbReference type="AlphaFoldDB" id="A0A319EHE6"/>
<accession>A0A319EHE6</accession>
<dbReference type="VEuPathDB" id="FungiDB:BO78DRAFT_387209"/>
<dbReference type="EMBL" id="KZ826353">
    <property type="protein sequence ID" value="PYI05958.1"/>
    <property type="molecule type" value="Genomic_DNA"/>
</dbReference>
<keyword evidence="2" id="KW-1185">Reference proteome</keyword>
<evidence type="ECO:0000313" key="2">
    <source>
        <dbReference type="Proteomes" id="UP000248423"/>
    </source>
</evidence>
<proteinExistence type="predicted"/>
<dbReference type="Proteomes" id="UP000248423">
    <property type="component" value="Unassembled WGS sequence"/>
</dbReference>
<name>A0A319EHE6_ASPSB</name>
<sequence length="259" mass="27901">MGPFDWHSSLPAAPNAPVAAGHTDTAAVRKMWTLVSALWPTTNRGRDNLPANVLLNNGRCQLGLPPERVRDWPDFVKEIRVRYGMHLSTQPSRGVRVVDGPPPHLAGMEAPCVAVEAAEGKRALEDASAAAAVPAATADEILGMSSADCGLARDLKKSMTPAAAGESTEALVRHREGWVRKPVRWPDIWTTTIPAVDLLLPSCLFGGSLTPTTPRTGGNQETSSPWRLGTAYKNPTTEMIRDAIFEDVIADEKVPIEFP</sequence>
<evidence type="ECO:0000313" key="1">
    <source>
        <dbReference type="EMBL" id="PYI05958.1"/>
    </source>
</evidence>
<gene>
    <name evidence="1" type="ORF">BO78DRAFT_387209</name>
</gene>
<reference evidence="1 2" key="1">
    <citation type="submission" date="2018-02" db="EMBL/GenBank/DDBJ databases">
        <title>The genomes of Aspergillus section Nigri reveals drivers in fungal speciation.</title>
        <authorList>
            <consortium name="DOE Joint Genome Institute"/>
            <person name="Vesth T.C."/>
            <person name="Nybo J."/>
            <person name="Theobald S."/>
            <person name="Brandl J."/>
            <person name="Frisvad J.C."/>
            <person name="Nielsen K.F."/>
            <person name="Lyhne E.K."/>
            <person name="Kogle M.E."/>
            <person name="Kuo A."/>
            <person name="Riley R."/>
            <person name="Clum A."/>
            <person name="Nolan M."/>
            <person name="Lipzen A."/>
            <person name="Salamov A."/>
            <person name="Henrissat B."/>
            <person name="Wiebenga A."/>
            <person name="De vries R.P."/>
            <person name="Grigoriev I.V."/>
            <person name="Mortensen U.H."/>
            <person name="Andersen M.R."/>
            <person name="Baker S.E."/>
        </authorList>
    </citation>
    <scope>NUCLEOTIDE SEQUENCE [LARGE SCALE GENOMIC DNA]</scope>
    <source>
        <strain evidence="1 2">CBS 121057</strain>
    </source>
</reference>
<organism evidence="1 2">
    <name type="scientific">Aspergillus sclerotiicarbonarius (strain CBS 121057 / IBT 28362)</name>
    <dbReference type="NCBI Taxonomy" id="1448318"/>
    <lineage>
        <taxon>Eukaryota</taxon>
        <taxon>Fungi</taxon>
        <taxon>Dikarya</taxon>
        <taxon>Ascomycota</taxon>
        <taxon>Pezizomycotina</taxon>
        <taxon>Eurotiomycetes</taxon>
        <taxon>Eurotiomycetidae</taxon>
        <taxon>Eurotiales</taxon>
        <taxon>Aspergillaceae</taxon>
        <taxon>Aspergillus</taxon>
        <taxon>Aspergillus subgen. Circumdati</taxon>
    </lineage>
</organism>
<protein>
    <submittedName>
        <fullName evidence="1">Uncharacterized protein</fullName>
    </submittedName>
</protein>